<organism evidence="1 2">
    <name type="scientific">Lymnaea stagnalis</name>
    <name type="common">Great pond snail</name>
    <name type="synonym">Helix stagnalis</name>
    <dbReference type="NCBI Taxonomy" id="6523"/>
    <lineage>
        <taxon>Eukaryota</taxon>
        <taxon>Metazoa</taxon>
        <taxon>Spiralia</taxon>
        <taxon>Lophotrochozoa</taxon>
        <taxon>Mollusca</taxon>
        <taxon>Gastropoda</taxon>
        <taxon>Heterobranchia</taxon>
        <taxon>Euthyneura</taxon>
        <taxon>Panpulmonata</taxon>
        <taxon>Hygrophila</taxon>
        <taxon>Lymnaeoidea</taxon>
        <taxon>Lymnaeidae</taxon>
        <taxon>Lymnaea</taxon>
    </lineage>
</organism>
<reference evidence="1 2" key="1">
    <citation type="submission" date="2024-04" db="EMBL/GenBank/DDBJ databases">
        <authorList>
            <consortium name="Genoscope - CEA"/>
            <person name="William W."/>
        </authorList>
    </citation>
    <scope>NUCLEOTIDE SEQUENCE [LARGE SCALE GENOMIC DNA]</scope>
</reference>
<dbReference type="Proteomes" id="UP001497497">
    <property type="component" value="Unassembled WGS sequence"/>
</dbReference>
<name>A0AAV2H3F2_LYMST</name>
<protein>
    <submittedName>
        <fullName evidence="1">Uncharacterized protein</fullName>
    </submittedName>
</protein>
<dbReference type="AlphaFoldDB" id="A0AAV2H3F2"/>
<dbReference type="InterPro" id="IPR009003">
    <property type="entry name" value="Peptidase_S1_PA"/>
</dbReference>
<comment type="caution">
    <text evidence="1">The sequence shown here is derived from an EMBL/GenBank/DDBJ whole genome shotgun (WGS) entry which is preliminary data.</text>
</comment>
<evidence type="ECO:0000313" key="1">
    <source>
        <dbReference type="EMBL" id="CAL1527938.1"/>
    </source>
</evidence>
<dbReference type="EMBL" id="CAXITT010000024">
    <property type="protein sequence ID" value="CAL1527938.1"/>
    <property type="molecule type" value="Genomic_DNA"/>
</dbReference>
<keyword evidence="2" id="KW-1185">Reference proteome</keyword>
<evidence type="ECO:0000313" key="2">
    <source>
        <dbReference type="Proteomes" id="UP001497497"/>
    </source>
</evidence>
<dbReference type="SUPFAM" id="SSF50494">
    <property type="entry name" value="Trypsin-like serine proteases"/>
    <property type="match status" value="1"/>
</dbReference>
<accession>A0AAV2H3F2</accession>
<sequence>MEALCITFVAIISLVIFFGKIGSRFQGLLNDSYREAESIVRHPAGYPRTKTDCYEIAYSFESEDCVYQSYNECEKNPQHDGFIPINDVSIVSFPPYYQTQSLVDLTFALAAVTVKLSIFYVSEDRPKTFADKEIPYPFGETSGKSIFLKGSGRIRFVNKYPFYDNKTCPCARCTHSTAPKKDWWMVGVVTAAHVVFDEKEAKSTRCRVDYNTEVKELKPENSLQGYGIAERGVFVEEDRSNVLFCTHDSSLAAELESRVAHYKAQCEKVVEEFQDNAERELVIVVSHPHGRAKCASIGRAERRLKVETGFTKYEYSVATCPGTSGAPVYMLDRTKLPFCNHPHSAAFKEKDNSGYSAGGY</sequence>
<proteinExistence type="predicted"/>
<gene>
    <name evidence="1" type="ORF">GSLYS_00002108001</name>
</gene>